<name>A0A9P6TBS6_9BASI</name>
<organism evidence="1 2">
    <name type="scientific">Cronartium quercuum f. sp. fusiforme G11</name>
    <dbReference type="NCBI Taxonomy" id="708437"/>
    <lineage>
        <taxon>Eukaryota</taxon>
        <taxon>Fungi</taxon>
        <taxon>Dikarya</taxon>
        <taxon>Basidiomycota</taxon>
        <taxon>Pucciniomycotina</taxon>
        <taxon>Pucciniomycetes</taxon>
        <taxon>Pucciniales</taxon>
        <taxon>Coleosporiaceae</taxon>
        <taxon>Cronartium</taxon>
    </lineage>
</organism>
<dbReference type="EMBL" id="MU167268">
    <property type="protein sequence ID" value="KAG0145960.1"/>
    <property type="molecule type" value="Genomic_DNA"/>
</dbReference>
<evidence type="ECO:0000313" key="1">
    <source>
        <dbReference type="EMBL" id="KAG0145960.1"/>
    </source>
</evidence>
<dbReference type="Proteomes" id="UP000886653">
    <property type="component" value="Unassembled WGS sequence"/>
</dbReference>
<evidence type="ECO:0000313" key="2">
    <source>
        <dbReference type="Proteomes" id="UP000886653"/>
    </source>
</evidence>
<gene>
    <name evidence="1" type="ORF">CROQUDRAFT_658068</name>
</gene>
<reference evidence="1" key="1">
    <citation type="submission" date="2013-11" db="EMBL/GenBank/DDBJ databases">
        <title>Genome sequence of the fusiform rust pathogen reveals effectors for host alternation and coevolution with pine.</title>
        <authorList>
            <consortium name="DOE Joint Genome Institute"/>
            <person name="Smith K."/>
            <person name="Pendleton A."/>
            <person name="Kubisiak T."/>
            <person name="Anderson C."/>
            <person name="Salamov A."/>
            <person name="Aerts A."/>
            <person name="Riley R."/>
            <person name="Clum A."/>
            <person name="Lindquist E."/>
            <person name="Ence D."/>
            <person name="Campbell M."/>
            <person name="Kronenberg Z."/>
            <person name="Feau N."/>
            <person name="Dhillon B."/>
            <person name="Hamelin R."/>
            <person name="Burleigh J."/>
            <person name="Smith J."/>
            <person name="Yandell M."/>
            <person name="Nelson C."/>
            <person name="Grigoriev I."/>
            <person name="Davis J."/>
        </authorList>
    </citation>
    <scope>NUCLEOTIDE SEQUENCE</scope>
    <source>
        <strain evidence="1">G11</strain>
    </source>
</reference>
<keyword evidence="2" id="KW-1185">Reference proteome</keyword>
<protein>
    <submittedName>
        <fullName evidence="1">Uncharacterized protein</fullName>
    </submittedName>
</protein>
<comment type="caution">
    <text evidence="1">The sequence shown here is derived from an EMBL/GenBank/DDBJ whole genome shotgun (WGS) entry which is preliminary data.</text>
</comment>
<sequence length="77" mass="8855">MKVTRQREHMVSCWKSPQNPSQIQCLSVWGVVSQGLKPALVTHVHSIQVTFSAWCIERKKRKLLLRPTGIWDNDGTQ</sequence>
<accession>A0A9P6TBS6</accession>
<proteinExistence type="predicted"/>
<dbReference type="AlphaFoldDB" id="A0A9P6TBS6"/>